<evidence type="ECO:0000313" key="8">
    <source>
        <dbReference type="Proteomes" id="UP000243342"/>
    </source>
</evidence>
<dbReference type="InterPro" id="IPR003593">
    <property type="entry name" value="AAA+_ATPase"/>
</dbReference>
<dbReference type="SUPFAM" id="SSF52540">
    <property type="entry name" value="P-loop containing nucleoside triphosphate hydrolases"/>
    <property type="match status" value="1"/>
</dbReference>
<protein>
    <submittedName>
        <fullName evidence="7">Methionine ABC transporter ATP-binding protein</fullName>
    </submittedName>
</protein>
<evidence type="ECO:0000256" key="3">
    <source>
        <dbReference type="ARBA" id="ARBA00022741"/>
    </source>
</evidence>
<dbReference type="SMART" id="SM00382">
    <property type="entry name" value="AAA"/>
    <property type="match status" value="1"/>
</dbReference>
<dbReference type="Proteomes" id="UP000243342">
    <property type="component" value="Unassembled WGS sequence"/>
</dbReference>
<sequence length="329" mass="36315">MGIIHVSELVKDFRRPKRIKGALGGLRTLVTRESVIKRAVDGIDFTVDEGEFLGYLGPNGAGKSTTIKMMTGILQPTSGKIEVAGIVPWRERQRNALNIGVVFGQKSQLWWDLPLRESLQIIGKLYAIDPARHRANVDWFVELLDLDPFFDTPVRQLSLGQRVRGDLAAAMLPEPRILFLDEPTIGLDVVAKERIRGFLSALNREAGTTVVLTTHDLDDVERLCRRIILIDGGKVTYDGDVESLKSRFVQQRRLVVKLAAGVEWRGVGIPGVAESIGDEAVELAFDPAEIQVSELITAVLADHQLTDVAIVEPELENVVHRIYASAGMA</sequence>
<evidence type="ECO:0000259" key="6">
    <source>
        <dbReference type="PROSITE" id="PS50893"/>
    </source>
</evidence>
<proteinExistence type="predicted"/>
<keyword evidence="3" id="KW-0547">Nucleotide-binding</keyword>
<dbReference type="GO" id="GO:0005524">
    <property type="term" value="F:ATP binding"/>
    <property type="evidence" value="ECO:0007669"/>
    <property type="project" value="UniProtKB-KW"/>
</dbReference>
<dbReference type="GO" id="GO:0046677">
    <property type="term" value="P:response to antibiotic"/>
    <property type="evidence" value="ECO:0007669"/>
    <property type="project" value="UniProtKB-KW"/>
</dbReference>
<name>A0A1J7C3M9_9ACTN</name>
<evidence type="ECO:0000313" key="7">
    <source>
        <dbReference type="EMBL" id="OIV36152.1"/>
    </source>
</evidence>
<keyword evidence="5" id="KW-0046">Antibiotic resistance</keyword>
<dbReference type="InterPro" id="IPR003439">
    <property type="entry name" value="ABC_transporter-like_ATP-bd"/>
</dbReference>
<dbReference type="InterPro" id="IPR050763">
    <property type="entry name" value="ABC_transporter_ATP-binding"/>
</dbReference>
<feature type="domain" description="ABC transporter" evidence="6">
    <location>
        <begin position="4"/>
        <end position="257"/>
    </location>
</feature>
<reference evidence="7 8" key="1">
    <citation type="submission" date="2016-10" db="EMBL/GenBank/DDBJ databases">
        <title>Genome sequence of Streptomyces gilvigriseus MUSC 26.</title>
        <authorList>
            <person name="Lee L.-H."/>
            <person name="Ser H.-L."/>
        </authorList>
    </citation>
    <scope>NUCLEOTIDE SEQUENCE [LARGE SCALE GENOMIC DNA]</scope>
    <source>
        <strain evidence="7 8">MUSC 26</strain>
    </source>
</reference>
<dbReference type="EMBL" id="MLCF01000112">
    <property type="protein sequence ID" value="OIV36152.1"/>
    <property type="molecule type" value="Genomic_DNA"/>
</dbReference>
<evidence type="ECO:0000256" key="4">
    <source>
        <dbReference type="ARBA" id="ARBA00022840"/>
    </source>
</evidence>
<comment type="caution">
    <text evidence="7">The sequence shown here is derived from an EMBL/GenBank/DDBJ whole genome shotgun (WGS) entry which is preliminary data.</text>
</comment>
<dbReference type="PROSITE" id="PS50893">
    <property type="entry name" value="ABC_TRANSPORTER_2"/>
    <property type="match status" value="1"/>
</dbReference>
<dbReference type="AlphaFoldDB" id="A0A1J7C3M9"/>
<organism evidence="7 8">
    <name type="scientific">Mangrovactinospora gilvigrisea</name>
    <dbReference type="NCBI Taxonomy" id="1428644"/>
    <lineage>
        <taxon>Bacteria</taxon>
        <taxon>Bacillati</taxon>
        <taxon>Actinomycetota</taxon>
        <taxon>Actinomycetes</taxon>
        <taxon>Kitasatosporales</taxon>
        <taxon>Streptomycetaceae</taxon>
        <taxon>Mangrovactinospora</taxon>
    </lineage>
</organism>
<comment type="subcellular location">
    <subcellularLocation>
        <location evidence="1">Cell membrane</location>
        <topology evidence="1">Peripheral membrane protein</topology>
    </subcellularLocation>
</comment>
<keyword evidence="8" id="KW-1185">Reference proteome</keyword>
<keyword evidence="2" id="KW-0813">Transport</keyword>
<accession>A0A1J7C3M9</accession>
<dbReference type="GO" id="GO:0016887">
    <property type="term" value="F:ATP hydrolysis activity"/>
    <property type="evidence" value="ECO:0007669"/>
    <property type="project" value="InterPro"/>
</dbReference>
<dbReference type="Gene3D" id="3.40.50.300">
    <property type="entry name" value="P-loop containing nucleotide triphosphate hydrolases"/>
    <property type="match status" value="1"/>
</dbReference>
<dbReference type="OrthoDB" id="9804819at2"/>
<dbReference type="InterPro" id="IPR027417">
    <property type="entry name" value="P-loop_NTPase"/>
</dbReference>
<evidence type="ECO:0000256" key="5">
    <source>
        <dbReference type="ARBA" id="ARBA00023251"/>
    </source>
</evidence>
<dbReference type="Pfam" id="PF00005">
    <property type="entry name" value="ABC_tran"/>
    <property type="match status" value="1"/>
</dbReference>
<evidence type="ECO:0000256" key="2">
    <source>
        <dbReference type="ARBA" id="ARBA00022448"/>
    </source>
</evidence>
<keyword evidence="4 7" id="KW-0067">ATP-binding</keyword>
<dbReference type="PANTHER" id="PTHR42711">
    <property type="entry name" value="ABC TRANSPORTER ATP-BINDING PROTEIN"/>
    <property type="match status" value="1"/>
</dbReference>
<evidence type="ECO:0000256" key="1">
    <source>
        <dbReference type="ARBA" id="ARBA00004202"/>
    </source>
</evidence>
<dbReference type="STRING" id="1428644.BIV57_17800"/>
<gene>
    <name evidence="7" type="ORF">BIV57_17800</name>
</gene>
<dbReference type="PANTHER" id="PTHR42711:SF1">
    <property type="entry name" value="ABC-TRANSPORT PROTEIN, ATP-BINDING COMPONENT"/>
    <property type="match status" value="1"/>
</dbReference>
<dbReference type="GO" id="GO:0005886">
    <property type="term" value="C:plasma membrane"/>
    <property type="evidence" value="ECO:0007669"/>
    <property type="project" value="UniProtKB-SubCell"/>
</dbReference>